<dbReference type="NCBIfam" id="TIGR00361">
    <property type="entry name" value="ComEC_Rec2"/>
    <property type="match status" value="1"/>
</dbReference>
<evidence type="ECO:0000256" key="5">
    <source>
        <dbReference type="ARBA" id="ARBA00023136"/>
    </source>
</evidence>
<dbReference type="Gene3D" id="3.60.15.10">
    <property type="entry name" value="Ribonuclease Z/Hydroxyacylglutathione hydrolase-like"/>
    <property type="match status" value="1"/>
</dbReference>
<dbReference type="InterPro" id="IPR052159">
    <property type="entry name" value="Competence_DNA_uptake"/>
</dbReference>
<feature type="domain" description="Metallo-beta-lactamase" evidence="7">
    <location>
        <begin position="500"/>
        <end position="680"/>
    </location>
</feature>
<evidence type="ECO:0000256" key="1">
    <source>
        <dbReference type="ARBA" id="ARBA00004651"/>
    </source>
</evidence>
<dbReference type="InterPro" id="IPR035681">
    <property type="entry name" value="ComA-like_MBL"/>
</dbReference>
<dbReference type="Proteomes" id="UP001595636">
    <property type="component" value="Unassembled WGS sequence"/>
</dbReference>
<dbReference type="InterPro" id="IPR025405">
    <property type="entry name" value="DUF4131"/>
</dbReference>
<organism evidence="8 9">
    <name type="scientific">Vogesella amnigena</name>
    <dbReference type="NCBI Taxonomy" id="1507449"/>
    <lineage>
        <taxon>Bacteria</taxon>
        <taxon>Pseudomonadati</taxon>
        <taxon>Pseudomonadota</taxon>
        <taxon>Betaproteobacteria</taxon>
        <taxon>Neisseriales</taxon>
        <taxon>Chromobacteriaceae</taxon>
        <taxon>Vogesella</taxon>
    </lineage>
</organism>
<keyword evidence="5 6" id="KW-0472">Membrane</keyword>
<dbReference type="InterPro" id="IPR036866">
    <property type="entry name" value="RibonucZ/Hydroxyglut_hydro"/>
</dbReference>
<evidence type="ECO:0000313" key="8">
    <source>
        <dbReference type="EMBL" id="MFC3625452.1"/>
    </source>
</evidence>
<evidence type="ECO:0000259" key="7">
    <source>
        <dbReference type="SMART" id="SM00849"/>
    </source>
</evidence>
<name>A0ABV7TRT3_9NEIS</name>
<protein>
    <submittedName>
        <fullName evidence="8">DNA internalization-related competence protein ComEC/Rec2</fullName>
    </submittedName>
</protein>
<comment type="subcellular location">
    <subcellularLocation>
        <location evidence="1">Cell membrane</location>
        <topology evidence="1">Multi-pass membrane protein</topology>
    </subcellularLocation>
</comment>
<dbReference type="CDD" id="cd07731">
    <property type="entry name" value="ComA-like_MBL-fold"/>
    <property type="match status" value="1"/>
</dbReference>
<sequence length="743" mass="80736">MEKLIALCLGLVLCVWLPAPPDWHLLLAAVIAGWPLWWRRRLPLLLMCLLLGMAWAGWRIDQRLAQRLPATLVGVPLQISGQVVELPRRSEFGVRLRLVPDADGPHPLPPLLELNDYAGREWPAGSRWQLQVRLRQAHGAANVAGFDAARWYWSEGVLASGSIGKLRQPLATATWGPGWLDRWRQALVARLYRTIGPGRDAALVAALALGAQQDIGRPQWQALAATGLTHVVSVSGLHISLLAGLVFWLVRRLLRRWPQSQPQRLALLAGLLAALGYALLAGFSVPTQRTVWMLAATVAALWQLRSLSAWQVWLAALSVVLLLDPFAALAAGFWLSFGLVGALIAGETGLRAHPGYWPALLGAQWRATLASLLPLAAMFGQWPWLSPLANAVGIPLVSLLLTPLALLSLLPWGWPAQAAGWLAHGFWLGVDWLAAGPQWWFPALPWLLLPAALLGSLCLLLPLARGLRLAGVLLLLPLLLYRAPRPPAGELWLEVLDVGQGLAVLLQTAQHDLLFDTGAGDAGRVVLPVLRALGATGPALMLSHHDADHDGAASGVLAALPVRGIWRGQPGSVPEHAATPCRAGQSWVWDDVRFDVLWPHADTAGDDNSHSCVLRVATWRQAVLLSGDAPLAVEEELVRRYGAALRSQVLVLGHHGSRSASADAWLDTVRPQLAIISAGYGNRYRHPHPVVLQRLAERGLAVWRTDRDGALQLRLGQGQGLVLRARRQPAYWLPPWPAEAAGR</sequence>
<dbReference type="EMBL" id="JBHRYH010000011">
    <property type="protein sequence ID" value="MFC3625452.1"/>
    <property type="molecule type" value="Genomic_DNA"/>
</dbReference>
<evidence type="ECO:0000256" key="2">
    <source>
        <dbReference type="ARBA" id="ARBA00022475"/>
    </source>
</evidence>
<feature type="transmembrane region" description="Helical" evidence="6">
    <location>
        <begin position="467"/>
        <end position="484"/>
    </location>
</feature>
<feature type="transmembrane region" description="Helical" evidence="6">
    <location>
        <begin position="231"/>
        <end position="253"/>
    </location>
</feature>
<dbReference type="InterPro" id="IPR004477">
    <property type="entry name" value="ComEC_N"/>
</dbReference>
<dbReference type="SUPFAM" id="SSF56281">
    <property type="entry name" value="Metallo-hydrolase/oxidoreductase"/>
    <property type="match status" value="1"/>
</dbReference>
<evidence type="ECO:0000256" key="4">
    <source>
        <dbReference type="ARBA" id="ARBA00022989"/>
    </source>
</evidence>
<feature type="transmembrane region" description="Helical" evidence="6">
    <location>
        <begin position="365"/>
        <end position="385"/>
    </location>
</feature>
<feature type="transmembrane region" description="Helical" evidence="6">
    <location>
        <begin position="392"/>
        <end position="414"/>
    </location>
</feature>
<comment type="caution">
    <text evidence="8">The sequence shown here is derived from an EMBL/GenBank/DDBJ whole genome shotgun (WGS) entry which is preliminary data.</text>
</comment>
<evidence type="ECO:0000313" key="9">
    <source>
        <dbReference type="Proteomes" id="UP001595636"/>
    </source>
</evidence>
<gene>
    <name evidence="8" type="ORF">ACFOKJ_04735</name>
</gene>
<reference evidence="9" key="1">
    <citation type="journal article" date="2019" name="Int. J. Syst. Evol. Microbiol.">
        <title>The Global Catalogue of Microorganisms (GCM) 10K type strain sequencing project: providing services to taxonomists for standard genome sequencing and annotation.</title>
        <authorList>
            <consortium name="The Broad Institute Genomics Platform"/>
            <consortium name="The Broad Institute Genome Sequencing Center for Infectious Disease"/>
            <person name="Wu L."/>
            <person name="Ma J."/>
        </authorList>
    </citation>
    <scope>NUCLEOTIDE SEQUENCE [LARGE SCALE GENOMIC DNA]</scope>
    <source>
        <strain evidence="9">KCTC 42195</strain>
    </source>
</reference>
<dbReference type="PANTHER" id="PTHR30619:SF1">
    <property type="entry name" value="RECOMBINATION PROTEIN 2"/>
    <property type="match status" value="1"/>
</dbReference>
<dbReference type="SMART" id="SM00849">
    <property type="entry name" value="Lactamase_B"/>
    <property type="match status" value="1"/>
</dbReference>
<dbReference type="InterPro" id="IPR004797">
    <property type="entry name" value="Competence_ComEC/Rec2"/>
</dbReference>
<dbReference type="Pfam" id="PF13567">
    <property type="entry name" value="DUF4131"/>
    <property type="match status" value="1"/>
</dbReference>
<keyword evidence="3 6" id="KW-0812">Transmembrane</keyword>
<feature type="transmembrane region" description="Helical" evidence="6">
    <location>
        <begin position="38"/>
        <end position="58"/>
    </location>
</feature>
<feature type="transmembrane region" description="Helical" evidence="6">
    <location>
        <begin position="265"/>
        <end position="285"/>
    </location>
</feature>
<proteinExistence type="predicted"/>
<dbReference type="NCBIfam" id="TIGR00360">
    <property type="entry name" value="ComEC_N-term"/>
    <property type="match status" value="1"/>
</dbReference>
<dbReference type="PANTHER" id="PTHR30619">
    <property type="entry name" value="DNA INTERNALIZATION/COMPETENCE PROTEIN COMEC/REC2"/>
    <property type="match status" value="1"/>
</dbReference>
<keyword evidence="4 6" id="KW-1133">Transmembrane helix</keyword>
<dbReference type="Pfam" id="PF03772">
    <property type="entry name" value="Competence"/>
    <property type="match status" value="1"/>
</dbReference>
<keyword evidence="2" id="KW-1003">Cell membrane</keyword>
<keyword evidence="9" id="KW-1185">Reference proteome</keyword>
<evidence type="ECO:0000256" key="6">
    <source>
        <dbReference type="SAM" id="Phobius"/>
    </source>
</evidence>
<dbReference type="InterPro" id="IPR001279">
    <property type="entry name" value="Metallo-B-lactamas"/>
</dbReference>
<dbReference type="RefSeq" id="WP_390276977.1">
    <property type="nucleotide sequence ID" value="NZ_JBHRYH010000011.1"/>
</dbReference>
<accession>A0ABV7TRT3</accession>
<evidence type="ECO:0000256" key="3">
    <source>
        <dbReference type="ARBA" id="ARBA00022692"/>
    </source>
</evidence>
<dbReference type="Pfam" id="PF00753">
    <property type="entry name" value="Lactamase_B"/>
    <property type="match status" value="1"/>
</dbReference>
<feature type="transmembrane region" description="Helical" evidence="6">
    <location>
        <begin position="439"/>
        <end position="460"/>
    </location>
</feature>